<organism evidence="2 3">
    <name type="scientific">Habropoda laboriosa</name>
    <dbReference type="NCBI Taxonomy" id="597456"/>
    <lineage>
        <taxon>Eukaryota</taxon>
        <taxon>Metazoa</taxon>
        <taxon>Ecdysozoa</taxon>
        <taxon>Arthropoda</taxon>
        <taxon>Hexapoda</taxon>
        <taxon>Insecta</taxon>
        <taxon>Pterygota</taxon>
        <taxon>Neoptera</taxon>
        <taxon>Endopterygota</taxon>
        <taxon>Hymenoptera</taxon>
        <taxon>Apocrita</taxon>
        <taxon>Aculeata</taxon>
        <taxon>Apoidea</taxon>
        <taxon>Anthophila</taxon>
        <taxon>Apidae</taxon>
        <taxon>Habropoda</taxon>
    </lineage>
</organism>
<proteinExistence type="predicted"/>
<protein>
    <submittedName>
        <fullName evidence="2">Uncharacterized protein</fullName>
    </submittedName>
</protein>
<feature type="compositionally biased region" description="Polar residues" evidence="1">
    <location>
        <begin position="19"/>
        <end position="35"/>
    </location>
</feature>
<feature type="region of interest" description="Disordered" evidence="1">
    <location>
        <begin position="1"/>
        <end position="35"/>
    </location>
</feature>
<evidence type="ECO:0000313" key="3">
    <source>
        <dbReference type="Proteomes" id="UP000053825"/>
    </source>
</evidence>
<evidence type="ECO:0000256" key="1">
    <source>
        <dbReference type="SAM" id="MobiDB-lite"/>
    </source>
</evidence>
<accession>A0A0L7RHB4</accession>
<sequence length="81" mass="8375">MRLLASLKQQPISRAEAISPTQKSPSCTSQTPEGLSTSTATWSLLKGNSLASIVGMSLQSSKDLSVRSLMAPGMSLAAPIA</sequence>
<name>A0A0L7RHB4_9HYME</name>
<evidence type="ECO:0000313" key="2">
    <source>
        <dbReference type="EMBL" id="KOC70352.1"/>
    </source>
</evidence>
<dbReference type="EMBL" id="KQ414590">
    <property type="protein sequence ID" value="KOC70352.1"/>
    <property type="molecule type" value="Genomic_DNA"/>
</dbReference>
<gene>
    <name evidence="2" type="ORF">WH47_02855</name>
</gene>
<dbReference type="Proteomes" id="UP000053825">
    <property type="component" value="Unassembled WGS sequence"/>
</dbReference>
<reference evidence="2 3" key="1">
    <citation type="submission" date="2015-07" db="EMBL/GenBank/DDBJ databases">
        <title>The genome of Habropoda laboriosa.</title>
        <authorList>
            <person name="Pan H."/>
            <person name="Kapheim K."/>
        </authorList>
    </citation>
    <scope>NUCLEOTIDE SEQUENCE [LARGE SCALE GENOMIC DNA]</scope>
    <source>
        <strain evidence="2">0110345459</strain>
    </source>
</reference>
<keyword evidence="3" id="KW-1185">Reference proteome</keyword>
<dbReference type="AlphaFoldDB" id="A0A0L7RHB4"/>